<reference evidence="14" key="1">
    <citation type="submission" date="2022-03" db="EMBL/GenBank/DDBJ databases">
        <authorList>
            <person name="Tunstrom K."/>
        </authorList>
    </citation>
    <scope>NUCLEOTIDE SEQUENCE</scope>
</reference>
<gene>
    <name evidence="14" type="ORF">EEDITHA_LOCUS9648</name>
</gene>
<evidence type="ECO:0000256" key="6">
    <source>
        <dbReference type="ARBA" id="ARBA00023242"/>
    </source>
</evidence>
<accession>A0AAU9U438</accession>
<keyword evidence="11" id="KW-0175">Coiled coil</keyword>
<evidence type="ECO:0000256" key="8">
    <source>
        <dbReference type="ARBA" id="ARBA00062701"/>
    </source>
</evidence>
<comment type="function">
    <text evidence="7">Binds DNA as a heterodimer with MAX and represses transcription. Binds to the canonical E box sequence 5'-CACGTG-3' and, with higher affinity, to 5'-CACGCG-3'.</text>
</comment>
<feature type="compositionally biased region" description="Low complexity" evidence="12">
    <location>
        <begin position="225"/>
        <end position="240"/>
    </location>
</feature>
<dbReference type="AlphaFoldDB" id="A0AAU9U438"/>
<dbReference type="SMART" id="SM00353">
    <property type="entry name" value="HLH"/>
    <property type="match status" value="1"/>
</dbReference>
<feature type="domain" description="BHLH" evidence="13">
    <location>
        <begin position="243"/>
        <end position="295"/>
    </location>
</feature>
<keyword evidence="15" id="KW-1185">Reference proteome</keyword>
<keyword evidence="6" id="KW-0539">Nucleus</keyword>
<feature type="compositionally biased region" description="Polar residues" evidence="12">
    <location>
        <begin position="102"/>
        <end position="111"/>
    </location>
</feature>
<dbReference type="PROSITE" id="PS50888">
    <property type="entry name" value="BHLH"/>
    <property type="match status" value="1"/>
</dbReference>
<dbReference type="InterPro" id="IPR036638">
    <property type="entry name" value="HLH_DNA-bd_sf"/>
</dbReference>
<evidence type="ECO:0000313" key="14">
    <source>
        <dbReference type="EMBL" id="CAH2094045.1"/>
    </source>
</evidence>
<evidence type="ECO:0000256" key="11">
    <source>
        <dbReference type="SAM" id="Coils"/>
    </source>
</evidence>
<organism evidence="14 15">
    <name type="scientific">Euphydryas editha</name>
    <name type="common">Edith's checkerspot</name>
    <dbReference type="NCBI Taxonomy" id="104508"/>
    <lineage>
        <taxon>Eukaryota</taxon>
        <taxon>Metazoa</taxon>
        <taxon>Ecdysozoa</taxon>
        <taxon>Arthropoda</taxon>
        <taxon>Hexapoda</taxon>
        <taxon>Insecta</taxon>
        <taxon>Pterygota</taxon>
        <taxon>Neoptera</taxon>
        <taxon>Endopterygota</taxon>
        <taxon>Lepidoptera</taxon>
        <taxon>Glossata</taxon>
        <taxon>Ditrysia</taxon>
        <taxon>Papilionoidea</taxon>
        <taxon>Nymphalidae</taxon>
        <taxon>Nymphalinae</taxon>
        <taxon>Euphydryas</taxon>
    </lineage>
</organism>
<dbReference type="PANTHER" id="PTHR11969">
    <property type="entry name" value="MAX DIMERIZATION, MAD"/>
    <property type="match status" value="1"/>
</dbReference>
<dbReference type="PANTHER" id="PTHR11969:SF99">
    <property type="entry name" value="MAX-BINDING PROTEIN MNT"/>
    <property type="match status" value="1"/>
</dbReference>
<proteinExistence type="predicted"/>
<feature type="region of interest" description="Disordered" evidence="12">
    <location>
        <begin position="207"/>
        <end position="247"/>
    </location>
</feature>
<keyword evidence="3" id="KW-0805">Transcription regulation</keyword>
<dbReference type="FunFam" id="4.10.280.10:FF:000034">
    <property type="entry name" value="MAX network transcriptional repressor"/>
    <property type="match status" value="1"/>
</dbReference>
<evidence type="ECO:0000256" key="9">
    <source>
        <dbReference type="ARBA" id="ARBA00070444"/>
    </source>
</evidence>
<feature type="compositionally biased region" description="Basic and acidic residues" evidence="12">
    <location>
        <begin position="113"/>
        <end position="124"/>
    </location>
</feature>
<comment type="subunit">
    <text evidence="8">Efficient DNA binding requires dimerization with another bHLH protein. Binds DNA as a homodimer or a heterodimer with MAX.</text>
</comment>
<protein>
    <recommendedName>
        <fullName evidence="9">Max-binding protein MNT</fullName>
    </recommendedName>
    <alternativeName>
        <fullName evidence="10">Myc antagonist MNT</fullName>
    </alternativeName>
</protein>
<evidence type="ECO:0000256" key="3">
    <source>
        <dbReference type="ARBA" id="ARBA00023015"/>
    </source>
</evidence>
<comment type="caution">
    <text evidence="14">The sequence shown here is derived from an EMBL/GenBank/DDBJ whole genome shotgun (WGS) entry which is preliminary data.</text>
</comment>
<dbReference type="Gene3D" id="4.10.280.10">
    <property type="entry name" value="Helix-loop-helix DNA-binding domain"/>
    <property type="match status" value="1"/>
</dbReference>
<dbReference type="GO" id="GO:0000981">
    <property type="term" value="F:DNA-binding transcription factor activity, RNA polymerase II-specific"/>
    <property type="evidence" value="ECO:0007669"/>
    <property type="project" value="TreeGrafter"/>
</dbReference>
<evidence type="ECO:0000259" key="13">
    <source>
        <dbReference type="PROSITE" id="PS50888"/>
    </source>
</evidence>
<dbReference type="SUPFAM" id="SSF47459">
    <property type="entry name" value="HLH, helix-loop-helix DNA-binding domain"/>
    <property type="match status" value="1"/>
</dbReference>
<feature type="region of interest" description="Disordered" evidence="12">
    <location>
        <begin position="102"/>
        <end position="124"/>
    </location>
</feature>
<evidence type="ECO:0000313" key="15">
    <source>
        <dbReference type="Proteomes" id="UP001153954"/>
    </source>
</evidence>
<dbReference type="GO" id="GO:0046983">
    <property type="term" value="F:protein dimerization activity"/>
    <property type="evidence" value="ECO:0007669"/>
    <property type="project" value="InterPro"/>
</dbReference>
<dbReference type="CDD" id="cd11402">
    <property type="entry name" value="bHLHzip_Mnt"/>
    <property type="match status" value="1"/>
</dbReference>
<dbReference type="GO" id="GO:0005634">
    <property type="term" value="C:nucleus"/>
    <property type="evidence" value="ECO:0007669"/>
    <property type="project" value="UniProtKB-SubCell"/>
</dbReference>
<evidence type="ECO:0000256" key="7">
    <source>
        <dbReference type="ARBA" id="ARBA00057176"/>
    </source>
</evidence>
<comment type="subcellular location">
    <subcellularLocation>
        <location evidence="1">Nucleus</location>
    </subcellularLocation>
</comment>
<dbReference type="Pfam" id="PF00010">
    <property type="entry name" value="HLH"/>
    <property type="match status" value="1"/>
</dbReference>
<keyword evidence="5" id="KW-0804">Transcription</keyword>
<dbReference type="Proteomes" id="UP001153954">
    <property type="component" value="Unassembled WGS sequence"/>
</dbReference>
<evidence type="ECO:0000256" key="2">
    <source>
        <dbReference type="ARBA" id="ARBA00022491"/>
    </source>
</evidence>
<evidence type="ECO:0000256" key="10">
    <source>
        <dbReference type="ARBA" id="ARBA00083368"/>
    </source>
</evidence>
<evidence type="ECO:0000256" key="12">
    <source>
        <dbReference type="SAM" id="MobiDB-lite"/>
    </source>
</evidence>
<keyword evidence="2" id="KW-0678">Repressor</keyword>
<evidence type="ECO:0000256" key="5">
    <source>
        <dbReference type="ARBA" id="ARBA00023163"/>
    </source>
</evidence>
<sequence>MGIFMETTKANLVTASYRGSGAKPELFDTMTAPRDAFYSDTLHTIAINTRETEFGSIVEPIPVMLKTYQQFQPNGHTINGYGHPHPVIASLTSVPLEQIVENPSTSTTQPSPVKEEAKDTEEIARPPKKKWIKEYLEEEPKSPVSVRVTGVSVTRSNGVVRPTSPVPVVPPAPVPIAPLAPLAPLEPVSTPAAPPSAPLDFVQEHSRPRNINNSHGPPQIPSPPSVSSNGSGSGSSGSAPRAGTREVHNKLEKNRRAHLKECFELLKRQLPATPDDKKTSNLSILGSAIRYIQVLRRKERECEHEMERLAREKIAAQQRLAALKREISVRTTVRPRSIDNVSEENDRDDRVNGQVLGIPISITSSPPRSAVRMESSPPRTLNLSTKLRTLPIQITPTTSQNGQKVNGVTSTLNNIVHPAQIHLPLSQVVSSGGLVVGPAALQLLSAGGGLRVLQAPSIHTNEGSVVVGGLTPLVVSQPAHLLQTHTLTHKMVETQMVKGSVAPLTVSAQYLSATTIVKPVVVVSSAPST</sequence>
<dbReference type="InterPro" id="IPR011598">
    <property type="entry name" value="bHLH_dom"/>
</dbReference>
<name>A0AAU9U438_EUPED</name>
<dbReference type="GO" id="GO:0000978">
    <property type="term" value="F:RNA polymerase II cis-regulatory region sequence-specific DNA binding"/>
    <property type="evidence" value="ECO:0007669"/>
    <property type="project" value="TreeGrafter"/>
</dbReference>
<feature type="coiled-coil region" evidence="11">
    <location>
        <begin position="292"/>
        <end position="326"/>
    </location>
</feature>
<evidence type="ECO:0000256" key="4">
    <source>
        <dbReference type="ARBA" id="ARBA00023125"/>
    </source>
</evidence>
<dbReference type="EMBL" id="CAKOGL010000013">
    <property type="protein sequence ID" value="CAH2094045.1"/>
    <property type="molecule type" value="Genomic_DNA"/>
</dbReference>
<keyword evidence="4" id="KW-0238">DNA-binding</keyword>
<evidence type="ECO:0000256" key="1">
    <source>
        <dbReference type="ARBA" id="ARBA00004123"/>
    </source>
</evidence>